<name>A0AAD7FME7_MYCRO</name>
<reference evidence="1" key="1">
    <citation type="submission" date="2023-03" db="EMBL/GenBank/DDBJ databases">
        <title>Massive genome expansion in bonnet fungi (Mycena s.s.) driven by repeated elements and novel gene families across ecological guilds.</title>
        <authorList>
            <consortium name="Lawrence Berkeley National Laboratory"/>
            <person name="Harder C.B."/>
            <person name="Miyauchi S."/>
            <person name="Viragh M."/>
            <person name="Kuo A."/>
            <person name="Thoen E."/>
            <person name="Andreopoulos B."/>
            <person name="Lu D."/>
            <person name="Skrede I."/>
            <person name="Drula E."/>
            <person name="Henrissat B."/>
            <person name="Morin E."/>
            <person name="Kohler A."/>
            <person name="Barry K."/>
            <person name="LaButti K."/>
            <person name="Morin E."/>
            <person name="Salamov A."/>
            <person name="Lipzen A."/>
            <person name="Mereny Z."/>
            <person name="Hegedus B."/>
            <person name="Baldrian P."/>
            <person name="Stursova M."/>
            <person name="Weitz H."/>
            <person name="Taylor A."/>
            <person name="Grigoriev I.V."/>
            <person name="Nagy L.G."/>
            <person name="Martin F."/>
            <person name="Kauserud H."/>
        </authorList>
    </citation>
    <scope>NUCLEOTIDE SEQUENCE</scope>
    <source>
        <strain evidence="1">CBHHK067</strain>
    </source>
</reference>
<evidence type="ECO:0000313" key="1">
    <source>
        <dbReference type="EMBL" id="KAJ7628296.1"/>
    </source>
</evidence>
<gene>
    <name evidence="1" type="ORF">B0H17DRAFT_1340088</name>
</gene>
<evidence type="ECO:0008006" key="3">
    <source>
        <dbReference type="Google" id="ProtNLM"/>
    </source>
</evidence>
<keyword evidence="2" id="KW-1185">Reference proteome</keyword>
<dbReference type="SUPFAM" id="SSF69322">
    <property type="entry name" value="Tricorn protease domain 2"/>
    <property type="match status" value="1"/>
</dbReference>
<organism evidence="1 2">
    <name type="scientific">Mycena rosella</name>
    <name type="common">Pink bonnet</name>
    <name type="synonym">Agaricus rosellus</name>
    <dbReference type="NCBI Taxonomy" id="1033263"/>
    <lineage>
        <taxon>Eukaryota</taxon>
        <taxon>Fungi</taxon>
        <taxon>Dikarya</taxon>
        <taxon>Basidiomycota</taxon>
        <taxon>Agaricomycotina</taxon>
        <taxon>Agaricomycetes</taxon>
        <taxon>Agaricomycetidae</taxon>
        <taxon>Agaricales</taxon>
        <taxon>Marasmiineae</taxon>
        <taxon>Mycenaceae</taxon>
        <taxon>Mycena</taxon>
    </lineage>
</organism>
<evidence type="ECO:0000313" key="2">
    <source>
        <dbReference type="Proteomes" id="UP001221757"/>
    </source>
</evidence>
<accession>A0AAD7FME7</accession>
<dbReference type="EMBL" id="JARKIE010000551">
    <property type="protein sequence ID" value="KAJ7628296.1"/>
    <property type="molecule type" value="Genomic_DNA"/>
</dbReference>
<sequence>MTRIADLGEDILVQVLSFCNVHTVLVVSEVDQCLRTIAMVKQVWLRLIRHLETLSLMELPPNALLETLTTPELIDLVKRIVSGPRTWARGCLTAPKVRHRVLLTPEPGVESGGSPFPVKLLAACRLVAVRGPLLFEIWDISTGRRLWSRGCRVTNVGAQLCDNGRKLTLGIICRDPHWPTAEMMHIDLRTGASEPIVTIPLDKSPEDPSFSGDFAALVLGLGRILLVHLRPEPTAVVLEFPTPPQIYAARLIPGYLLIATTDRMPSIIQMYPLRGFSHLFKPMAELTLTSPIHVPNVGRVSIQIPHRALADPMIHMLPQLRMFIHRSPLNDDAYQISVHHSSGNPNGSAFIRYFCTIPGTPGAAAQWERISEVPAPLHRGDLGLTYSGYVLEGLTRDVHHSLRIPFEQSPPPLLGGRGCLARDVSGYGCVVATLTHDALLIDYYE</sequence>
<comment type="caution">
    <text evidence="1">The sequence shown here is derived from an EMBL/GenBank/DDBJ whole genome shotgun (WGS) entry which is preliminary data.</text>
</comment>
<proteinExistence type="predicted"/>
<protein>
    <recommendedName>
        <fullName evidence="3">F-box domain-containing protein</fullName>
    </recommendedName>
</protein>
<dbReference type="Proteomes" id="UP001221757">
    <property type="component" value="Unassembled WGS sequence"/>
</dbReference>
<feature type="non-terminal residue" evidence="1">
    <location>
        <position position="445"/>
    </location>
</feature>
<dbReference type="AlphaFoldDB" id="A0AAD7FME7"/>